<protein>
    <submittedName>
        <fullName evidence="2">Uncharacterized protein</fullName>
    </submittedName>
</protein>
<keyword evidence="1" id="KW-0812">Transmembrane</keyword>
<keyword evidence="1" id="KW-1133">Transmembrane helix</keyword>
<sequence length="216" mass="24197">MKPYSRGMKEITAPPELTDRIISNVLREKGQSGRTGFHWRGRFRLRIALAGSLTLIILPIILLLYRDTSTGPGKLQVWRDIFAVTVYAADGAPQQVKPEIAFPIGNYRVTNSRAPGFPILITAEGADEIKLMTTQGSFLRWNPPDYKVYPLGTEADLEPGEIIYWSPMLEDKLQSAASQSELTLIAYHNHNVISKSLILIREDNQGVFAGEWIEAE</sequence>
<reference evidence="2" key="1">
    <citation type="submission" date="2014-08" db="EMBL/GenBank/DDBJ databases">
        <title>Comparative genomics of the Paenibacillus odorifer group.</title>
        <authorList>
            <person name="den Bakker H.C."/>
            <person name="Tsai Y.-C.Y.-C."/>
            <person name="Martin N."/>
            <person name="Korlach J."/>
            <person name="Wiedmann M."/>
        </authorList>
    </citation>
    <scope>NUCLEOTIDE SEQUENCE [LARGE SCALE GENOMIC DNA]</scope>
    <source>
        <strain evidence="2">DSM 13188</strain>
    </source>
</reference>
<evidence type="ECO:0000256" key="1">
    <source>
        <dbReference type="SAM" id="Phobius"/>
    </source>
</evidence>
<dbReference type="AlphaFoldDB" id="A0A089MPB7"/>
<organism evidence="2 3">
    <name type="scientific">Paenibacillus borealis</name>
    <dbReference type="NCBI Taxonomy" id="160799"/>
    <lineage>
        <taxon>Bacteria</taxon>
        <taxon>Bacillati</taxon>
        <taxon>Bacillota</taxon>
        <taxon>Bacilli</taxon>
        <taxon>Bacillales</taxon>
        <taxon>Paenibacillaceae</taxon>
        <taxon>Paenibacillus</taxon>
    </lineage>
</organism>
<keyword evidence="1" id="KW-0472">Membrane</keyword>
<evidence type="ECO:0000313" key="3">
    <source>
        <dbReference type="Proteomes" id="UP000029518"/>
    </source>
</evidence>
<dbReference type="OrthoDB" id="2611483at2"/>
<proteinExistence type="predicted"/>
<dbReference type="HOGENOM" id="CLU_1276584_0_0_9"/>
<accession>A0A089MPB7</accession>
<evidence type="ECO:0000313" key="2">
    <source>
        <dbReference type="EMBL" id="AIQ58339.1"/>
    </source>
</evidence>
<dbReference type="Proteomes" id="UP000029518">
    <property type="component" value="Chromosome"/>
</dbReference>
<gene>
    <name evidence="2" type="ORF">PBOR_16370</name>
</gene>
<name>A0A089MPB7_PAEBO</name>
<dbReference type="KEGG" id="pbd:PBOR_16370"/>
<feature type="transmembrane region" description="Helical" evidence="1">
    <location>
        <begin position="47"/>
        <end position="65"/>
    </location>
</feature>
<dbReference type="RefSeq" id="WP_042213161.1">
    <property type="nucleotide sequence ID" value="NZ_CP009285.1"/>
</dbReference>
<keyword evidence="3" id="KW-1185">Reference proteome</keyword>
<dbReference type="EMBL" id="CP009285">
    <property type="protein sequence ID" value="AIQ58339.1"/>
    <property type="molecule type" value="Genomic_DNA"/>
</dbReference>